<reference evidence="2 3" key="1">
    <citation type="submission" date="2018-02" db="EMBL/GenBank/DDBJ databases">
        <title>FDA/CDC Antimicrobial Resistant Isolate Bank Genome Sequencing.</title>
        <authorList>
            <person name="Benahmed F.H."/>
            <person name="Lutgring J.D."/>
            <person name="Yoo B."/>
            <person name="Machado M."/>
            <person name="Brown A."/>
            <person name="McAllister G."/>
            <person name="Perry A."/>
            <person name="Halpin A.L."/>
            <person name="Vavikolanu K."/>
            <person name="Ott S."/>
            <person name="Zhao X."/>
            <person name="Tallon L.J."/>
            <person name="Sadzewicz L."/>
            <person name="Aluvathingal J."/>
            <person name="Nadendla S."/>
            <person name="Voskania-kordi A."/>
            <person name="Simonyan V."/>
            <person name="Patel J."/>
            <person name="Shawar R.M."/>
        </authorList>
    </citation>
    <scope>NUCLEOTIDE SEQUENCE [LARGE SCALE GENOMIC DNA]</scope>
    <source>
        <strain evidence="2 3">AR_0356</strain>
    </source>
</reference>
<feature type="region of interest" description="Disordered" evidence="1">
    <location>
        <begin position="36"/>
        <end position="85"/>
    </location>
</feature>
<evidence type="ECO:0000256" key="1">
    <source>
        <dbReference type="SAM" id="MobiDB-lite"/>
    </source>
</evidence>
<keyword evidence="3" id="KW-1185">Reference proteome</keyword>
<gene>
    <name evidence="2" type="ORF">CSB93_1383</name>
</gene>
<feature type="compositionally biased region" description="Polar residues" evidence="1">
    <location>
        <begin position="101"/>
        <end position="110"/>
    </location>
</feature>
<keyword evidence="2" id="KW-0547">Nucleotide-binding</keyword>
<feature type="compositionally biased region" description="Basic and acidic residues" evidence="1">
    <location>
        <begin position="63"/>
        <end position="72"/>
    </location>
</feature>
<feature type="compositionally biased region" description="Polar residues" evidence="1">
    <location>
        <begin position="36"/>
        <end position="46"/>
    </location>
</feature>
<feature type="region of interest" description="Disordered" evidence="1">
    <location>
        <begin position="1"/>
        <end position="20"/>
    </location>
</feature>
<dbReference type="EMBL" id="CP027169">
    <property type="protein sequence ID" value="AVK06593.1"/>
    <property type="molecule type" value="Genomic_DNA"/>
</dbReference>
<organism evidence="2 3">
    <name type="scientific">Pseudomonas paraeruginosa</name>
    <dbReference type="NCBI Taxonomy" id="2994495"/>
    <lineage>
        <taxon>Bacteria</taxon>
        <taxon>Pseudomonadati</taxon>
        <taxon>Pseudomonadota</taxon>
        <taxon>Gammaproteobacteria</taxon>
        <taxon>Pseudomonadales</taxon>
        <taxon>Pseudomonadaceae</taxon>
        <taxon>Pseudomonas</taxon>
    </lineage>
</organism>
<name>A0A2R3IXJ3_9PSED</name>
<dbReference type="AlphaFoldDB" id="A0A2R3IXJ3"/>
<accession>A0A2R3IXJ3</accession>
<evidence type="ECO:0000313" key="2">
    <source>
        <dbReference type="EMBL" id="AVK06593.1"/>
    </source>
</evidence>
<protein>
    <submittedName>
        <fullName evidence="2">ATP-binding component of ABC transporter</fullName>
    </submittedName>
</protein>
<feature type="region of interest" description="Disordered" evidence="1">
    <location>
        <begin position="99"/>
        <end position="122"/>
    </location>
</feature>
<evidence type="ECO:0000313" key="3">
    <source>
        <dbReference type="Proteomes" id="UP000238390"/>
    </source>
</evidence>
<dbReference type="Proteomes" id="UP000238390">
    <property type="component" value="Chromosome"/>
</dbReference>
<dbReference type="GO" id="GO:0005524">
    <property type="term" value="F:ATP binding"/>
    <property type="evidence" value="ECO:0007669"/>
    <property type="project" value="UniProtKB-KW"/>
</dbReference>
<keyword evidence="2" id="KW-0067">ATP-binding</keyword>
<proteinExistence type="predicted"/>
<sequence length="122" mass="13557">MAAWQPPAPHRGTPRRPRRICEQRGDERAWAFLAKQSSPPCAQSYPQHADSRPASRGAIPADRPGEFHDYRGGQKTANPAGHERDPARHFFQHFANRLINKPSTAAQGSTAEYRPPTRPALG</sequence>